<organism evidence="1">
    <name type="scientific">Zea mays</name>
    <name type="common">Maize</name>
    <dbReference type="NCBI Taxonomy" id="4577"/>
    <lineage>
        <taxon>Eukaryota</taxon>
        <taxon>Viridiplantae</taxon>
        <taxon>Streptophyta</taxon>
        <taxon>Embryophyta</taxon>
        <taxon>Tracheophyta</taxon>
        <taxon>Spermatophyta</taxon>
        <taxon>Magnoliopsida</taxon>
        <taxon>Liliopsida</taxon>
        <taxon>Poales</taxon>
        <taxon>Poaceae</taxon>
        <taxon>PACMAD clade</taxon>
        <taxon>Panicoideae</taxon>
        <taxon>Andropogonodae</taxon>
        <taxon>Andropogoneae</taxon>
        <taxon>Tripsacinae</taxon>
        <taxon>Zea</taxon>
    </lineage>
</organism>
<proteinExistence type="predicted"/>
<dbReference type="EMBL" id="CM000780">
    <property type="protein sequence ID" value="AQK52158.1"/>
    <property type="molecule type" value="Genomic_DNA"/>
</dbReference>
<protein>
    <submittedName>
        <fullName evidence="1">Uncharacterized protein</fullName>
    </submittedName>
</protein>
<dbReference type="AlphaFoldDB" id="A0A1D6Q0I9"/>
<reference evidence="1" key="1">
    <citation type="submission" date="2015-12" db="EMBL/GenBank/DDBJ databases">
        <title>Update maize B73 reference genome by single molecule sequencing technologies.</title>
        <authorList>
            <consortium name="Maize Genome Sequencing Project"/>
            <person name="Ware D."/>
        </authorList>
    </citation>
    <scope>NUCLEOTIDE SEQUENCE</scope>
    <source>
        <tissue evidence="1">Seedling</tissue>
    </source>
</reference>
<dbReference type="EMBL" id="CM000780">
    <property type="protein sequence ID" value="AQK52160.1"/>
    <property type="molecule type" value="Genomic_DNA"/>
</dbReference>
<dbReference type="EMBL" id="CM000780">
    <property type="protein sequence ID" value="AQK52162.1"/>
    <property type="molecule type" value="Genomic_DNA"/>
</dbReference>
<name>A0A1D6Q0I9_MAIZE</name>
<dbReference type="EMBL" id="CM000780">
    <property type="protein sequence ID" value="AQK52155.1"/>
    <property type="molecule type" value="Genomic_DNA"/>
</dbReference>
<gene>
    <name evidence="1" type="ORF">ZEAMMB73_Zm00001d050238</name>
</gene>
<sequence length="118" mass="13188">MPTLIKGMARFNGLWNLDQPLDKVFLHREGQILVEVSLLLQSRLQRRLLLCQCAAGLSIGRSLGINQSLFSQSFSSHVFISINCYGQVNNGYLIAYEKVYCIQGVVKFIVSCTLGYIG</sequence>
<evidence type="ECO:0000313" key="1">
    <source>
        <dbReference type="EMBL" id="AQK52158.1"/>
    </source>
</evidence>
<accession>A0A1D6Q0I9</accession>